<gene>
    <name evidence="1" type="ORF">Pla163_20060</name>
</gene>
<protein>
    <recommendedName>
        <fullName evidence="3">N-acetyltransferase domain-containing protein</fullName>
    </recommendedName>
</protein>
<dbReference type="SUPFAM" id="SSF55729">
    <property type="entry name" value="Acyl-CoA N-acyltransferases (Nat)"/>
    <property type="match status" value="1"/>
</dbReference>
<evidence type="ECO:0000313" key="2">
    <source>
        <dbReference type="Proteomes" id="UP000319342"/>
    </source>
</evidence>
<evidence type="ECO:0008006" key="3">
    <source>
        <dbReference type="Google" id="ProtNLM"/>
    </source>
</evidence>
<dbReference type="AlphaFoldDB" id="A0A518D090"/>
<dbReference type="OrthoDB" id="5570877at2"/>
<keyword evidence="2" id="KW-1185">Reference proteome</keyword>
<accession>A0A518D090</accession>
<organism evidence="1 2">
    <name type="scientific">Rohdeia mirabilis</name>
    <dbReference type="NCBI Taxonomy" id="2528008"/>
    <lineage>
        <taxon>Bacteria</taxon>
        <taxon>Pseudomonadati</taxon>
        <taxon>Planctomycetota</taxon>
        <taxon>Planctomycetia</taxon>
        <taxon>Planctomycetia incertae sedis</taxon>
        <taxon>Rohdeia</taxon>
    </lineage>
</organism>
<evidence type="ECO:0000313" key="1">
    <source>
        <dbReference type="EMBL" id="QDU84888.1"/>
    </source>
</evidence>
<sequence length="366" mass="40147">MNASAYSIRACSSADREEQARLFNASFKKDLDAAELGWRYDQGPHGGSITLVTDELGADGTRVRAVSGYACNPRRVLHRGEEATTVGQTGDVMTHPDARGKGLFSDLDRACMRATAEAGWTAVFGLPNRKSAPLFVGKLGWNEIGRIRPHTFLFDGSARARRIRTREGRLRGLTAPFDARRCAAARRALARTGAGVQVHVEPSFPRVVGDISRSVERQFDWMVHRDAEYLDWRFAQNPSGLHRILIARRGTAVEGYAVVQRPLPDRPDTAFLVDMLAPDLVVRAALAAAAMDEAAAAGAVALEATAIDDSWWSSELAGYGFLPPKDENHLIVISYVHRDDEPVARAMLDARSWYLTDGDRDDATMG</sequence>
<dbReference type="InterPro" id="IPR016181">
    <property type="entry name" value="Acyl_CoA_acyltransferase"/>
</dbReference>
<dbReference type="Pfam" id="PF13527">
    <property type="entry name" value="Acetyltransf_9"/>
    <property type="match status" value="1"/>
</dbReference>
<dbReference type="Proteomes" id="UP000319342">
    <property type="component" value="Chromosome"/>
</dbReference>
<dbReference type="Gene3D" id="3.40.630.30">
    <property type="match status" value="1"/>
</dbReference>
<dbReference type="RefSeq" id="WP_145187223.1">
    <property type="nucleotide sequence ID" value="NZ_CP036290.1"/>
</dbReference>
<name>A0A518D090_9BACT</name>
<reference evidence="1 2" key="1">
    <citation type="submission" date="2019-02" db="EMBL/GenBank/DDBJ databases">
        <title>Deep-cultivation of Planctomycetes and their phenomic and genomic characterization uncovers novel biology.</title>
        <authorList>
            <person name="Wiegand S."/>
            <person name="Jogler M."/>
            <person name="Boedeker C."/>
            <person name="Pinto D."/>
            <person name="Vollmers J."/>
            <person name="Rivas-Marin E."/>
            <person name="Kohn T."/>
            <person name="Peeters S.H."/>
            <person name="Heuer A."/>
            <person name="Rast P."/>
            <person name="Oberbeckmann S."/>
            <person name="Bunk B."/>
            <person name="Jeske O."/>
            <person name="Meyerdierks A."/>
            <person name="Storesund J.E."/>
            <person name="Kallscheuer N."/>
            <person name="Luecker S."/>
            <person name="Lage O.M."/>
            <person name="Pohl T."/>
            <person name="Merkel B.J."/>
            <person name="Hornburger P."/>
            <person name="Mueller R.-W."/>
            <person name="Bruemmer F."/>
            <person name="Labrenz M."/>
            <person name="Spormann A.M."/>
            <person name="Op den Camp H."/>
            <person name="Overmann J."/>
            <person name="Amann R."/>
            <person name="Jetten M.S.M."/>
            <person name="Mascher T."/>
            <person name="Medema M.H."/>
            <person name="Devos D.P."/>
            <person name="Kaster A.-K."/>
            <person name="Ovreas L."/>
            <person name="Rohde M."/>
            <person name="Galperin M.Y."/>
            <person name="Jogler C."/>
        </authorList>
    </citation>
    <scope>NUCLEOTIDE SEQUENCE [LARGE SCALE GENOMIC DNA]</scope>
    <source>
        <strain evidence="1 2">Pla163</strain>
    </source>
</reference>
<proteinExistence type="predicted"/>
<dbReference type="EMBL" id="CP036290">
    <property type="protein sequence ID" value="QDU84888.1"/>
    <property type="molecule type" value="Genomic_DNA"/>
</dbReference>